<name>A0A9N8H7G5_9STRA</name>
<dbReference type="PANTHER" id="PTHR10778:SF8">
    <property type="entry name" value="ADENOSINE 3'-PHOSPHO 5'-PHOSPHOSULFATE TRANSPORTER 2"/>
    <property type="match status" value="1"/>
</dbReference>
<evidence type="ECO:0000256" key="4">
    <source>
        <dbReference type="ARBA" id="ARBA00022989"/>
    </source>
</evidence>
<feature type="transmembrane region" description="Helical" evidence="6">
    <location>
        <begin position="77"/>
        <end position="98"/>
    </location>
</feature>
<dbReference type="OrthoDB" id="46927at2759"/>
<dbReference type="GO" id="GO:0046964">
    <property type="term" value="F:3'-phosphoadenosine 5'-phosphosulfate transmembrane transporter activity"/>
    <property type="evidence" value="ECO:0007669"/>
    <property type="project" value="TreeGrafter"/>
</dbReference>
<keyword evidence="8" id="KW-1185">Reference proteome</keyword>
<dbReference type="EMBL" id="CAICTM010000202">
    <property type="protein sequence ID" value="CAB9504638.1"/>
    <property type="molecule type" value="Genomic_DNA"/>
</dbReference>
<sequence length="367" mass="39681">MIKQRSPKNHNDDISQELTEVSIEEGKPTSPLQSSIQQHPFPLQLKICIYASVFFGAMIVHEVALEAAAYSFGHLDALASAVTFVQFLFCVIFPLSISRGKGLQDLPKTVKKLMPYTRLSLLVFCAAGMASRSVRYVTYPTKVIFKASRLIPTMLVAGMWQGERYTPLEYLSAFLLCAGAAGYAYGSGRDATGDNSTPHAENWGIFLLINSVICDAVVPNYQKMLLNQGVSPTQLMINVNTVGTIAALLYLCLTGQLFPILAACQAHPQLLFDLVCVGVGVSIAVWAYTNLLEATSSVVAVGVATVRKFATVALSYFLFPKPLPTNHIFAAGLVFGGLALSTVAAKDRNIIGPPKVFQLKLPQPTNS</sequence>
<dbReference type="Proteomes" id="UP001153069">
    <property type="component" value="Unassembled WGS sequence"/>
</dbReference>
<comment type="subcellular location">
    <subcellularLocation>
        <location evidence="1">Membrane</location>
        <topology evidence="1">Multi-pass membrane protein</topology>
    </subcellularLocation>
</comment>
<comment type="caution">
    <text evidence="7">The sequence shown here is derived from an EMBL/GenBank/DDBJ whole genome shotgun (WGS) entry which is preliminary data.</text>
</comment>
<dbReference type="PANTHER" id="PTHR10778">
    <property type="entry name" value="SOLUTE CARRIER FAMILY 35 MEMBER B"/>
    <property type="match status" value="1"/>
</dbReference>
<evidence type="ECO:0000256" key="5">
    <source>
        <dbReference type="ARBA" id="ARBA00023136"/>
    </source>
</evidence>
<feature type="transmembrane region" description="Helical" evidence="6">
    <location>
        <begin position="47"/>
        <end position="65"/>
    </location>
</feature>
<feature type="transmembrane region" description="Helical" evidence="6">
    <location>
        <begin position="325"/>
        <end position="345"/>
    </location>
</feature>
<feature type="transmembrane region" description="Helical" evidence="6">
    <location>
        <begin position="270"/>
        <end position="291"/>
    </location>
</feature>
<keyword evidence="5 6" id="KW-0472">Membrane</keyword>
<organism evidence="7 8">
    <name type="scientific">Seminavis robusta</name>
    <dbReference type="NCBI Taxonomy" id="568900"/>
    <lineage>
        <taxon>Eukaryota</taxon>
        <taxon>Sar</taxon>
        <taxon>Stramenopiles</taxon>
        <taxon>Ochrophyta</taxon>
        <taxon>Bacillariophyta</taxon>
        <taxon>Bacillariophyceae</taxon>
        <taxon>Bacillariophycidae</taxon>
        <taxon>Naviculales</taxon>
        <taxon>Naviculaceae</taxon>
        <taxon>Seminavis</taxon>
    </lineage>
</organism>
<dbReference type="Pfam" id="PF08449">
    <property type="entry name" value="UAA"/>
    <property type="match status" value="1"/>
</dbReference>
<keyword evidence="4 6" id="KW-1133">Transmembrane helix</keyword>
<keyword evidence="3 6" id="KW-0812">Transmembrane</keyword>
<feature type="transmembrane region" description="Helical" evidence="6">
    <location>
        <begin position="119"/>
        <end position="137"/>
    </location>
</feature>
<dbReference type="InterPro" id="IPR013657">
    <property type="entry name" value="SCL35B1-4/HUT1"/>
</dbReference>
<evidence type="ECO:0000256" key="3">
    <source>
        <dbReference type="ARBA" id="ARBA00022692"/>
    </source>
</evidence>
<evidence type="ECO:0000313" key="8">
    <source>
        <dbReference type="Proteomes" id="UP001153069"/>
    </source>
</evidence>
<dbReference type="GO" id="GO:0005789">
    <property type="term" value="C:endoplasmic reticulum membrane"/>
    <property type="evidence" value="ECO:0007669"/>
    <property type="project" value="TreeGrafter"/>
</dbReference>
<evidence type="ECO:0000313" key="7">
    <source>
        <dbReference type="EMBL" id="CAB9504638.1"/>
    </source>
</evidence>
<evidence type="ECO:0000256" key="6">
    <source>
        <dbReference type="SAM" id="Phobius"/>
    </source>
</evidence>
<proteinExistence type="predicted"/>
<evidence type="ECO:0000256" key="2">
    <source>
        <dbReference type="ARBA" id="ARBA00022448"/>
    </source>
</evidence>
<accession>A0A9N8H7G5</accession>
<reference evidence="7" key="1">
    <citation type="submission" date="2020-06" db="EMBL/GenBank/DDBJ databases">
        <authorList>
            <consortium name="Plant Systems Biology data submission"/>
        </authorList>
    </citation>
    <scope>NUCLEOTIDE SEQUENCE</scope>
    <source>
        <strain evidence="7">D6</strain>
    </source>
</reference>
<keyword evidence="2" id="KW-0813">Transport</keyword>
<evidence type="ECO:0000256" key="1">
    <source>
        <dbReference type="ARBA" id="ARBA00004141"/>
    </source>
</evidence>
<gene>
    <name evidence="7" type="ORF">SEMRO_203_G085720.1</name>
</gene>
<dbReference type="GO" id="GO:0000139">
    <property type="term" value="C:Golgi membrane"/>
    <property type="evidence" value="ECO:0007669"/>
    <property type="project" value="TreeGrafter"/>
</dbReference>
<protein>
    <submittedName>
        <fullName evidence="7">Adenosine 3'-phospho 5'-phosphosulfate transporter 2</fullName>
    </submittedName>
</protein>
<dbReference type="AlphaFoldDB" id="A0A9N8H7G5"/>
<feature type="transmembrane region" description="Helical" evidence="6">
    <location>
        <begin position="235"/>
        <end position="258"/>
    </location>
</feature>
<feature type="transmembrane region" description="Helical" evidence="6">
    <location>
        <begin position="167"/>
        <end position="185"/>
    </location>
</feature>
<feature type="transmembrane region" description="Helical" evidence="6">
    <location>
        <begin position="298"/>
        <end position="319"/>
    </location>
</feature>